<dbReference type="Proteomes" id="UP001159363">
    <property type="component" value="Chromosome 2"/>
</dbReference>
<name>A0ABQ9I5Z7_9NEOP</name>
<dbReference type="EMBL" id="JARBHB010000002">
    <property type="protein sequence ID" value="KAJ8892077.1"/>
    <property type="molecule type" value="Genomic_DNA"/>
</dbReference>
<proteinExistence type="predicted"/>
<evidence type="ECO:0000313" key="2">
    <source>
        <dbReference type="EMBL" id="KAJ8892077.1"/>
    </source>
</evidence>
<evidence type="ECO:0000256" key="1">
    <source>
        <dbReference type="SAM" id="MobiDB-lite"/>
    </source>
</evidence>
<comment type="caution">
    <text evidence="2">The sequence shown here is derived from an EMBL/GenBank/DDBJ whole genome shotgun (WGS) entry which is preliminary data.</text>
</comment>
<evidence type="ECO:0000313" key="3">
    <source>
        <dbReference type="Proteomes" id="UP001159363"/>
    </source>
</evidence>
<accession>A0ABQ9I5Z7</accession>
<organism evidence="2 3">
    <name type="scientific">Dryococelus australis</name>
    <dbReference type="NCBI Taxonomy" id="614101"/>
    <lineage>
        <taxon>Eukaryota</taxon>
        <taxon>Metazoa</taxon>
        <taxon>Ecdysozoa</taxon>
        <taxon>Arthropoda</taxon>
        <taxon>Hexapoda</taxon>
        <taxon>Insecta</taxon>
        <taxon>Pterygota</taxon>
        <taxon>Neoptera</taxon>
        <taxon>Polyneoptera</taxon>
        <taxon>Phasmatodea</taxon>
        <taxon>Verophasmatodea</taxon>
        <taxon>Anareolatae</taxon>
        <taxon>Phasmatidae</taxon>
        <taxon>Eurycanthinae</taxon>
        <taxon>Dryococelus</taxon>
    </lineage>
</organism>
<keyword evidence="3" id="KW-1185">Reference proteome</keyword>
<protein>
    <submittedName>
        <fullName evidence="2">Uncharacterized protein</fullName>
    </submittedName>
</protein>
<gene>
    <name evidence="2" type="ORF">PR048_004654</name>
</gene>
<sequence>MKGWRKLEIPEKTRRSAASSGTIQLAANSIRELLVALVIGLRLPESPVDSELYELAAGNDIFARERAGATAGRLAAVALVGASLGQVHLRSPYVPAPGTPPHGCSFCLQPRRQLLHPPPPHHANNVHSRAFPHFAAREECNRYVVGSDVVQGCSGTGAELHTAPSSWSSAPPLVRYITFYRATMPGFVVGKRVSPPAHCQRSHHCRSSERGVCSGPCEGPYTTHTVAAVVSLCGLGKFPSPDRKEHIAQRSGRPARPGDTTRGSVKSAVSSCPESVECARFSTVVHQQFILHPVFNYQVGTLRLSSEISTALNEVFSDHEGELAWRLSKARKTVVCRDNPTTKGNFRHVFHVRKSGATTPRIEPGSPRRISVRVRLLLRPRGDTSCMCVAVGSGSGTPATRTLSNVKRLRGGTRTGLPTPPLCLIVACMTDPRDRGALPDPDHDGNTARLALRSDKALGLRVRVARIAPSLVDLGRLSLWNQDRRIGDPESRNSVCATLLHWNQDQTGSWFGTRIIRSWIGEDVDATVCPLIMDVPGGNSLDSHSGGPGFDSRSGHPDFGFPWFPEIAPGECWDRSLTKAMADSFPILSQSLFPVQLAQSLMTSLSTRPSERHGLSHEAFGARFCCLMIEEVWHLTPGCGATPHQWCMPHHLARGTNSLCRYGEQLHTNNATPGTSAHSNRIQSPAGPIPFFSLVGIVTDDASGRRVFLGNIPFPPAFSFRRCSIPSITLVGSQDLATNTCTIRLESRISLPFTSSAMIPGLRRVQDFNEILGAWIVNIDSYLRPRSLGLTHSATPPADNLPVETCEIRLAYVFSQGTPVSFPITFYVFSIPRLASALTAPQAPSMLLSLQGFSPTFATAVHARGSDLGVEATNHLTGTPVSPLQIFSFSFWPSGGGGR</sequence>
<feature type="region of interest" description="Disordered" evidence="1">
    <location>
        <begin position="242"/>
        <end position="266"/>
    </location>
</feature>
<reference evidence="2 3" key="1">
    <citation type="submission" date="2023-02" db="EMBL/GenBank/DDBJ databases">
        <title>LHISI_Scaffold_Assembly.</title>
        <authorList>
            <person name="Stuart O.P."/>
            <person name="Cleave R."/>
            <person name="Magrath M.J.L."/>
            <person name="Mikheyev A.S."/>
        </authorList>
    </citation>
    <scope>NUCLEOTIDE SEQUENCE [LARGE SCALE GENOMIC DNA]</scope>
    <source>
        <strain evidence="2">Daus_M_001</strain>
        <tissue evidence="2">Leg muscle</tissue>
    </source>
</reference>